<keyword evidence="2" id="KW-1185">Reference proteome</keyword>
<evidence type="ECO:0000313" key="2">
    <source>
        <dbReference type="Proteomes" id="UP000314294"/>
    </source>
</evidence>
<dbReference type="EMBL" id="SRLO01000128">
    <property type="protein sequence ID" value="TNN73165.1"/>
    <property type="molecule type" value="Genomic_DNA"/>
</dbReference>
<protein>
    <submittedName>
        <fullName evidence="1">Uncharacterized protein</fullName>
    </submittedName>
</protein>
<organism evidence="1 2">
    <name type="scientific">Liparis tanakae</name>
    <name type="common">Tanaka's snailfish</name>
    <dbReference type="NCBI Taxonomy" id="230148"/>
    <lineage>
        <taxon>Eukaryota</taxon>
        <taxon>Metazoa</taxon>
        <taxon>Chordata</taxon>
        <taxon>Craniata</taxon>
        <taxon>Vertebrata</taxon>
        <taxon>Euteleostomi</taxon>
        <taxon>Actinopterygii</taxon>
        <taxon>Neopterygii</taxon>
        <taxon>Teleostei</taxon>
        <taxon>Neoteleostei</taxon>
        <taxon>Acanthomorphata</taxon>
        <taxon>Eupercaria</taxon>
        <taxon>Perciformes</taxon>
        <taxon>Cottioidei</taxon>
        <taxon>Cottales</taxon>
        <taxon>Liparidae</taxon>
        <taxon>Liparis</taxon>
    </lineage>
</organism>
<dbReference type="Proteomes" id="UP000314294">
    <property type="component" value="Unassembled WGS sequence"/>
</dbReference>
<evidence type="ECO:0000313" key="1">
    <source>
        <dbReference type="EMBL" id="TNN73165.1"/>
    </source>
</evidence>
<dbReference type="AlphaFoldDB" id="A0A4Z2I6T5"/>
<reference evidence="1 2" key="1">
    <citation type="submission" date="2019-03" db="EMBL/GenBank/DDBJ databases">
        <title>First draft genome of Liparis tanakae, snailfish: a comprehensive survey of snailfish specific genes.</title>
        <authorList>
            <person name="Kim W."/>
            <person name="Song I."/>
            <person name="Jeong J.-H."/>
            <person name="Kim D."/>
            <person name="Kim S."/>
            <person name="Ryu S."/>
            <person name="Song J.Y."/>
            <person name="Lee S.K."/>
        </authorList>
    </citation>
    <scope>NUCLEOTIDE SEQUENCE [LARGE SCALE GENOMIC DNA]</scope>
    <source>
        <tissue evidence="1">Muscle</tissue>
    </source>
</reference>
<gene>
    <name evidence="1" type="ORF">EYF80_016651</name>
</gene>
<name>A0A4Z2I6T5_9TELE</name>
<comment type="caution">
    <text evidence="1">The sequence shown here is derived from an EMBL/GenBank/DDBJ whole genome shotgun (WGS) entry which is preliminary data.</text>
</comment>
<sequence length="89" mass="9808">MISELQTEPAERGRGTAEHSQHFFAVALRSVLLVSAEPSAAVFCGLPAMIPFPAVLSRLVRGRRAPFAVKMSKRFKMERNKISGVSHKD</sequence>
<accession>A0A4Z2I6T5</accession>
<proteinExistence type="predicted"/>